<evidence type="ECO:0008006" key="3">
    <source>
        <dbReference type="Google" id="ProtNLM"/>
    </source>
</evidence>
<reference evidence="1 2" key="1">
    <citation type="submission" date="2016-10" db="EMBL/GenBank/DDBJ databases">
        <authorList>
            <person name="de Groot N.N."/>
        </authorList>
    </citation>
    <scope>NUCLEOTIDE SEQUENCE [LARGE SCALE GENOMIC DNA]</scope>
    <source>
        <strain evidence="1 2">DSM 1801</strain>
    </source>
</reference>
<dbReference type="EMBL" id="FOHN01000025">
    <property type="protein sequence ID" value="SET49573.1"/>
    <property type="molecule type" value="Genomic_DNA"/>
</dbReference>
<proteinExistence type="predicted"/>
<protein>
    <recommendedName>
        <fullName evidence="3">PD-(D/E)XK nuclease family transposase</fullName>
    </recommendedName>
</protein>
<gene>
    <name evidence="1" type="ORF">SAMN04487772_12530</name>
</gene>
<dbReference type="AlphaFoldDB" id="A0A1I0EVV6"/>
<dbReference type="RefSeq" id="WP_330387293.1">
    <property type="nucleotide sequence ID" value="NZ_FOHN01000025.1"/>
</dbReference>
<name>A0A1I0EVV6_9FIRM</name>
<dbReference type="Pfam" id="PF12784">
    <property type="entry name" value="PDDEXK_2"/>
    <property type="match status" value="1"/>
</dbReference>
<keyword evidence="2" id="KW-1185">Reference proteome</keyword>
<dbReference type="STRING" id="29364.SAMN04487772_12530"/>
<accession>A0A1I0EVV6</accession>
<organism evidence="1 2">
    <name type="scientific">[Clostridium] polysaccharolyticum</name>
    <dbReference type="NCBI Taxonomy" id="29364"/>
    <lineage>
        <taxon>Bacteria</taxon>
        <taxon>Bacillati</taxon>
        <taxon>Bacillota</taxon>
        <taxon>Clostridia</taxon>
        <taxon>Lachnospirales</taxon>
        <taxon>Lachnospiraceae</taxon>
    </lineage>
</organism>
<evidence type="ECO:0000313" key="2">
    <source>
        <dbReference type="Proteomes" id="UP000199800"/>
    </source>
</evidence>
<evidence type="ECO:0000313" key="1">
    <source>
        <dbReference type="EMBL" id="SET49573.1"/>
    </source>
</evidence>
<dbReference type="Proteomes" id="UP000199800">
    <property type="component" value="Unassembled WGS sequence"/>
</dbReference>
<sequence>MDIFATDSTGKKYNIEIQRANKEAGAKRARYNSSLIDANILSVGYDADELTETYVIFITENDVFGKNKLIYHIDRYIKETEELFHDGSHIIYVNATYNDDSALGKLMHDFKCSNPDDMNYQILAKTARYYKEDKEGISAMCKAVEDLVEDLITDEKKRMALRLLEKQIASIEEIAECADLPIEVVENLVLEKNSSK</sequence>